<keyword evidence="2" id="KW-1185">Reference proteome</keyword>
<protein>
    <submittedName>
        <fullName evidence="1">RHS repeat-associated protein</fullName>
    </submittedName>
</protein>
<reference evidence="1 2" key="1">
    <citation type="submission" date="2021-03" db="EMBL/GenBank/DDBJ databases">
        <title>Genomic Encyclopedia of Type Strains, Phase IV (KMG-IV): sequencing the most valuable type-strain genomes for metagenomic binning, comparative biology and taxonomic classification.</title>
        <authorList>
            <person name="Goeker M."/>
        </authorList>
    </citation>
    <scope>NUCLEOTIDE SEQUENCE [LARGE SCALE GENOMIC DNA]</scope>
    <source>
        <strain evidence="1 2">DSM 28650</strain>
    </source>
</reference>
<comment type="caution">
    <text evidence="1">The sequence shown here is derived from an EMBL/GenBank/DDBJ whole genome shotgun (WGS) entry which is preliminary data.</text>
</comment>
<evidence type="ECO:0000313" key="1">
    <source>
        <dbReference type="EMBL" id="MBP2024420.1"/>
    </source>
</evidence>
<proteinExistence type="predicted"/>
<dbReference type="PANTHER" id="PTHR32305">
    <property type="match status" value="1"/>
</dbReference>
<accession>A0ABS4KAR9</accession>
<dbReference type="Proteomes" id="UP001519308">
    <property type="component" value="Unassembled WGS sequence"/>
</dbReference>
<dbReference type="InterPro" id="IPR006530">
    <property type="entry name" value="YD"/>
</dbReference>
<dbReference type="InterPro" id="IPR050708">
    <property type="entry name" value="T6SS_VgrG/RHS"/>
</dbReference>
<dbReference type="NCBIfam" id="TIGR01643">
    <property type="entry name" value="YD_repeat_2x"/>
    <property type="match status" value="1"/>
</dbReference>
<sequence length="118" mass="13643">MNLNGTEYFYVRNAQGDIIGLIDKAGTQVVSYTYDSWGKLISIDGTLKDTVGVKNPYRYRGYRYDSETELYYLQSRYYNPSWGRFINADGITGVNGELLSHNMFTYCINNRVPRLKHS</sequence>
<dbReference type="RefSeq" id="WP_021282292.1">
    <property type="nucleotide sequence ID" value="NZ_JAGGLL010000071.1"/>
</dbReference>
<gene>
    <name evidence="1" type="ORF">J2Z44_004289</name>
</gene>
<dbReference type="NCBIfam" id="TIGR03696">
    <property type="entry name" value="Rhs_assc_core"/>
    <property type="match status" value="1"/>
</dbReference>
<dbReference type="EMBL" id="JAGGLL010000071">
    <property type="protein sequence ID" value="MBP2024420.1"/>
    <property type="molecule type" value="Genomic_DNA"/>
</dbReference>
<dbReference type="InterPro" id="IPR022385">
    <property type="entry name" value="Rhs_assc_core"/>
</dbReference>
<dbReference type="Gene3D" id="2.180.10.10">
    <property type="entry name" value="RHS repeat-associated core"/>
    <property type="match status" value="1"/>
</dbReference>
<evidence type="ECO:0000313" key="2">
    <source>
        <dbReference type="Proteomes" id="UP001519308"/>
    </source>
</evidence>
<dbReference type="PANTHER" id="PTHR32305:SF17">
    <property type="entry name" value="TRNA NUCLEASE WAPA"/>
    <property type="match status" value="1"/>
</dbReference>
<organism evidence="1 2">
    <name type="scientific">Clostridium punense</name>
    <dbReference type="NCBI Taxonomy" id="1054297"/>
    <lineage>
        <taxon>Bacteria</taxon>
        <taxon>Bacillati</taxon>
        <taxon>Bacillota</taxon>
        <taxon>Clostridia</taxon>
        <taxon>Eubacteriales</taxon>
        <taxon>Clostridiaceae</taxon>
        <taxon>Clostridium</taxon>
    </lineage>
</organism>
<name>A0ABS4KAR9_9CLOT</name>